<name>E6QUU7_9ZZZZ</name>
<comment type="caution">
    <text evidence="2">The sequence shown here is derived from an EMBL/GenBank/DDBJ whole genome shotgun (WGS) entry which is preliminary data.</text>
</comment>
<sequence length="67" mass="8010">MPVRRIRIKIFHTHSDENGLMVKCYHKSKTVLLSVSFWLGLTLGFPVEHFLWEKIWPFKLLTHYIGL</sequence>
<keyword evidence="1" id="KW-1133">Transmembrane helix</keyword>
<organism evidence="2">
    <name type="scientific">mine drainage metagenome</name>
    <dbReference type="NCBI Taxonomy" id="410659"/>
    <lineage>
        <taxon>unclassified sequences</taxon>
        <taxon>metagenomes</taxon>
        <taxon>ecological metagenomes</taxon>
    </lineage>
</organism>
<gene>
    <name evidence="2" type="ORF">CARN7_1828</name>
</gene>
<dbReference type="AlphaFoldDB" id="E6QUU7"/>
<reference evidence="2" key="1">
    <citation type="submission" date="2009-10" db="EMBL/GenBank/DDBJ databases">
        <title>Diversity of trophic interactions inside an arsenic-rich microbial ecosystem.</title>
        <authorList>
            <person name="Bertin P.N."/>
            <person name="Heinrich-Salmeron A."/>
            <person name="Pelletier E."/>
            <person name="Goulhen-Chollet F."/>
            <person name="Arsene-Ploetze F."/>
            <person name="Gallien S."/>
            <person name="Calteau A."/>
            <person name="Vallenet D."/>
            <person name="Casiot C."/>
            <person name="Chane-Woon-Ming B."/>
            <person name="Giloteaux L."/>
            <person name="Barakat M."/>
            <person name="Bonnefoy V."/>
            <person name="Bruneel O."/>
            <person name="Chandler M."/>
            <person name="Cleiss J."/>
            <person name="Duran R."/>
            <person name="Elbaz-Poulichet F."/>
            <person name="Fonknechten N."/>
            <person name="Lauga B."/>
            <person name="Mornico D."/>
            <person name="Ortet P."/>
            <person name="Schaeffer C."/>
            <person name="Siguier P."/>
            <person name="Alexander Thil Smith A."/>
            <person name="Van Dorsselaer A."/>
            <person name="Weissenbach J."/>
            <person name="Medigue C."/>
            <person name="Le Paslier D."/>
        </authorList>
    </citation>
    <scope>NUCLEOTIDE SEQUENCE</scope>
</reference>
<proteinExistence type="predicted"/>
<evidence type="ECO:0000313" key="2">
    <source>
        <dbReference type="EMBL" id="CBI11020.1"/>
    </source>
</evidence>
<feature type="transmembrane region" description="Helical" evidence="1">
    <location>
        <begin position="31"/>
        <end position="52"/>
    </location>
</feature>
<keyword evidence="1" id="KW-0472">Membrane</keyword>
<keyword evidence="1" id="KW-0812">Transmembrane</keyword>
<dbReference type="EMBL" id="CABR01000118">
    <property type="protein sequence ID" value="CBI11020.1"/>
    <property type="molecule type" value="Genomic_DNA"/>
</dbReference>
<accession>E6QUU7</accession>
<protein>
    <submittedName>
        <fullName evidence="2">Uncharacterized protein</fullName>
    </submittedName>
</protein>
<evidence type="ECO:0000256" key="1">
    <source>
        <dbReference type="SAM" id="Phobius"/>
    </source>
</evidence>